<gene>
    <name evidence="10" type="ORF">M989_01330</name>
</gene>
<dbReference type="PANTHER" id="PTHR43500">
    <property type="entry name" value="CYSTATHIONINE BETA-LYASE-RELATED"/>
    <property type="match status" value="1"/>
</dbReference>
<dbReference type="InterPro" id="IPR015424">
    <property type="entry name" value="PyrdxlP-dep_Trfase"/>
</dbReference>
<dbReference type="Gene3D" id="3.90.1150.10">
    <property type="entry name" value="Aspartate Aminotransferase, domain 1"/>
    <property type="match status" value="1"/>
</dbReference>
<keyword evidence="3 8" id="KW-0663">Pyridoxal phosphate</keyword>
<dbReference type="EC" id="4.4.1.8" evidence="10"/>
<evidence type="ECO:0000256" key="7">
    <source>
        <dbReference type="ARBA" id="ARBA00047625"/>
    </source>
</evidence>
<dbReference type="Proteomes" id="UP000078386">
    <property type="component" value="Unassembled WGS sequence"/>
</dbReference>
<dbReference type="SUPFAM" id="SSF53383">
    <property type="entry name" value="PLP-dependent transferases"/>
    <property type="match status" value="1"/>
</dbReference>
<name>A0A1B7K4S5_9ENTR</name>
<dbReference type="InterPro" id="IPR015422">
    <property type="entry name" value="PyrdxlP-dep_Trfase_small"/>
</dbReference>
<evidence type="ECO:0000313" key="10">
    <source>
        <dbReference type="EMBL" id="OAT55158.1"/>
    </source>
</evidence>
<dbReference type="EMBL" id="LXEU01000030">
    <property type="protein sequence ID" value="OAT55158.1"/>
    <property type="molecule type" value="Genomic_DNA"/>
</dbReference>
<organism evidence="10 11">
    <name type="scientific">Kluyvera georgiana ATCC 51603</name>
    <dbReference type="NCBI Taxonomy" id="1354264"/>
    <lineage>
        <taxon>Bacteria</taxon>
        <taxon>Pseudomonadati</taxon>
        <taxon>Pseudomonadota</taxon>
        <taxon>Gammaproteobacteria</taxon>
        <taxon>Enterobacterales</taxon>
        <taxon>Enterobacteriaceae</taxon>
        <taxon>Kluyvera</taxon>
    </lineage>
</organism>
<comment type="catalytic activity">
    <reaction evidence="6">
        <text>L,L-cystathionine + H2O = L-homocysteine + pyruvate + NH4(+)</text>
        <dbReference type="Rhea" id="RHEA:13965"/>
        <dbReference type="ChEBI" id="CHEBI:15361"/>
        <dbReference type="ChEBI" id="CHEBI:15377"/>
        <dbReference type="ChEBI" id="CHEBI:28938"/>
        <dbReference type="ChEBI" id="CHEBI:58161"/>
        <dbReference type="ChEBI" id="CHEBI:58199"/>
    </reaction>
</comment>
<dbReference type="Pfam" id="PF01053">
    <property type="entry name" value="Cys_Met_Meta_PP"/>
    <property type="match status" value="1"/>
</dbReference>
<keyword evidence="11" id="KW-1185">Reference proteome</keyword>
<evidence type="ECO:0000256" key="1">
    <source>
        <dbReference type="ARBA" id="ARBA00001933"/>
    </source>
</evidence>
<comment type="caution">
    <text evidence="10">The sequence shown here is derived from an EMBL/GenBank/DDBJ whole genome shotgun (WGS) entry which is preliminary data.</text>
</comment>
<dbReference type="GO" id="GO:0019450">
    <property type="term" value="P:L-cysteine catabolic process to pyruvate"/>
    <property type="evidence" value="ECO:0007669"/>
    <property type="project" value="TreeGrafter"/>
</dbReference>
<dbReference type="InterPro" id="IPR015421">
    <property type="entry name" value="PyrdxlP-dep_Trfase_major"/>
</dbReference>
<dbReference type="PANTHER" id="PTHR43500:SF1">
    <property type="entry name" value="CYSTATHIONINE BETA-LYASE-RELATED"/>
    <property type="match status" value="1"/>
</dbReference>
<accession>A0A1B7K4S5</accession>
<comment type="similarity">
    <text evidence="2 9">Belongs to the trans-sulfuration enzymes family.</text>
</comment>
<keyword evidence="4 10" id="KW-0456">Lyase</keyword>
<protein>
    <submittedName>
        <fullName evidence="10">Cystathionine beta-lyase</fullName>
        <ecNumber evidence="10">4.4.1.8</ecNumber>
    </submittedName>
</protein>
<dbReference type="NCBIfam" id="TIGR01324">
    <property type="entry name" value="cysta_beta_ly_B"/>
    <property type="match status" value="1"/>
</dbReference>
<evidence type="ECO:0000256" key="6">
    <source>
        <dbReference type="ARBA" id="ARBA00047517"/>
    </source>
</evidence>
<comment type="cofactor">
    <cofactor evidence="1 9">
        <name>pyridoxal 5'-phosphate</name>
        <dbReference type="ChEBI" id="CHEBI:597326"/>
    </cofactor>
</comment>
<dbReference type="InterPro" id="IPR006233">
    <property type="entry name" value="Cys_b_lyase_bac"/>
</dbReference>
<proteinExistence type="inferred from homology"/>
<dbReference type="GO" id="GO:0030170">
    <property type="term" value="F:pyridoxal phosphate binding"/>
    <property type="evidence" value="ECO:0007669"/>
    <property type="project" value="InterPro"/>
</dbReference>
<sequence length="393" mass="43200">MGHHSPSDFNISTQITQLGRDTSRQAGFVNAPIYRGSTVVFPTVDDLEHNRAEFNYGTMGTPTIASLENAWSVLAGAAGTVLSPSGLGAISLALLTTLKAGDHLLMPDSVYRPTRNFCAGMLAKMGIETTYYDPLIGAEIASLFRANTTTLFLESPGSQSFEIQDVPAMTQAAKKQGIATIIDNTWATPIFFRAHEHGCDLSLEAGTKYLGGHSDLLMGLVSANDAWWPRLRKTYDLMAMLPGAEDCFLALRGLRTMHLRLKEAEQRGLEMAHWLQARPEVLRVLHPALPECPGHEIWKRDFTGSSGLFSLVLKPEFTKAGVANMLDHMRIFAMGYSWGGFESLIIPFNCADYRTATTWQPGGLTLRIQMGLEDMDDLKTDLAAGFDRLRAVR</sequence>
<dbReference type="PIRSF" id="PIRSF001434">
    <property type="entry name" value="CGS"/>
    <property type="match status" value="1"/>
</dbReference>
<comment type="pathway">
    <text evidence="5">Amino-acid biosynthesis; L-methionine biosynthesis via de novo pathway; L-homocysteine from L-cystathionine: step 1/1.</text>
</comment>
<dbReference type="GO" id="GO:0019346">
    <property type="term" value="P:transsulfuration"/>
    <property type="evidence" value="ECO:0007669"/>
    <property type="project" value="InterPro"/>
</dbReference>
<evidence type="ECO:0000256" key="3">
    <source>
        <dbReference type="ARBA" id="ARBA00022898"/>
    </source>
</evidence>
<evidence type="ECO:0000313" key="11">
    <source>
        <dbReference type="Proteomes" id="UP000078386"/>
    </source>
</evidence>
<evidence type="ECO:0000256" key="5">
    <source>
        <dbReference type="ARBA" id="ARBA00046315"/>
    </source>
</evidence>
<dbReference type="Gene3D" id="3.40.640.10">
    <property type="entry name" value="Type I PLP-dependent aspartate aminotransferase-like (Major domain)"/>
    <property type="match status" value="1"/>
</dbReference>
<dbReference type="InterPro" id="IPR054542">
    <property type="entry name" value="Cys_met_metab_PP"/>
</dbReference>
<dbReference type="InterPro" id="IPR000277">
    <property type="entry name" value="Cys/Met-Metab_PyrdxlP-dep_enz"/>
</dbReference>
<reference evidence="10 11" key="1">
    <citation type="submission" date="2016-04" db="EMBL/GenBank/DDBJ databases">
        <title>ATOL: Assembling a taxonomically balanced genome-scale reconstruction of the evolutionary history of the Enterobacteriaceae.</title>
        <authorList>
            <person name="Plunkett G.III."/>
            <person name="Neeno-Eckwall E.C."/>
            <person name="Glasner J.D."/>
            <person name="Perna N.T."/>
        </authorList>
    </citation>
    <scope>NUCLEOTIDE SEQUENCE [LARGE SCALE GENOMIC DNA]</scope>
    <source>
        <strain evidence="10 11">ATCC 51603</strain>
    </source>
</reference>
<dbReference type="FunFam" id="3.40.640.10:FF:000046">
    <property type="entry name" value="Cystathionine gamma-lyase"/>
    <property type="match status" value="1"/>
</dbReference>
<dbReference type="GO" id="GO:0047804">
    <property type="term" value="F:cysteine-S-conjugate beta-lyase activity"/>
    <property type="evidence" value="ECO:0007669"/>
    <property type="project" value="UniProtKB-EC"/>
</dbReference>
<evidence type="ECO:0000256" key="4">
    <source>
        <dbReference type="ARBA" id="ARBA00023239"/>
    </source>
</evidence>
<dbReference type="AlphaFoldDB" id="A0A1B7K4S5"/>
<evidence type="ECO:0000256" key="2">
    <source>
        <dbReference type="ARBA" id="ARBA00009077"/>
    </source>
</evidence>
<dbReference type="RefSeq" id="WP_064543573.1">
    <property type="nucleotide sequence ID" value="NZ_LXEU01000030.1"/>
</dbReference>
<evidence type="ECO:0000256" key="8">
    <source>
        <dbReference type="PIRSR" id="PIRSR001434-2"/>
    </source>
</evidence>
<dbReference type="PATRIC" id="fig|1354264.4.peg.1391"/>
<dbReference type="PROSITE" id="PS00868">
    <property type="entry name" value="CYS_MET_METAB_PP"/>
    <property type="match status" value="1"/>
</dbReference>
<evidence type="ECO:0000256" key="9">
    <source>
        <dbReference type="RuleBase" id="RU362118"/>
    </source>
</evidence>
<feature type="modified residue" description="N6-(pyridoxal phosphate)lysine" evidence="8">
    <location>
        <position position="208"/>
    </location>
</feature>
<comment type="catalytic activity">
    <reaction evidence="7">
        <text>an S-substituted L-cysteine + H2O = a thiol + pyruvate + NH4(+)</text>
        <dbReference type="Rhea" id="RHEA:18121"/>
        <dbReference type="ChEBI" id="CHEBI:15361"/>
        <dbReference type="ChEBI" id="CHEBI:15377"/>
        <dbReference type="ChEBI" id="CHEBI:28938"/>
        <dbReference type="ChEBI" id="CHEBI:29256"/>
        <dbReference type="ChEBI" id="CHEBI:58717"/>
        <dbReference type="EC" id="4.4.1.13"/>
    </reaction>
</comment>